<keyword evidence="1 4" id="KW-0808">Transferase</keyword>
<dbReference type="GO" id="GO:0016747">
    <property type="term" value="F:acyltransferase activity, transferring groups other than amino-acyl groups"/>
    <property type="evidence" value="ECO:0007669"/>
    <property type="project" value="InterPro"/>
</dbReference>
<evidence type="ECO:0000313" key="5">
    <source>
        <dbReference type="Proteomes" id="UP000321386"/>
    </source>
</evidence>
<evidence type="ECO:0000256" key="1">
    <source>
        <dbReference type="ARBA" id="ARBA00022679"/>
    </source>
</evidence>
<dbReference type="Proteomes" id="UP000321386">
    <property type="component" value="Unassembled WGS sequence"/>
</dbReference>
<dbReference type="PANTHER" id="PTHR43877">
    <property type="entry name" value="AMINOALKYLPHOSPHONATE N-ACETYLTRANSFERASE-RELATED-RELATED"/>
    <property type="match status" value="1"/>
</dbReference>
<protein>
    <submittedName>
        <fullName evidence="4">N-acetyltransferase</fullName>
    </submittedName>
</protein>
<sequence length="167" mass="18144">MPHESSTAQIRDAVAPDVAGICAFGEAHVRAHYAPLIGDEAADAQVRRWWNREYVTSAVEAGTVVVAEASTSIVGVAQRGRAGDEHVVYKLYVAPEARGTGLGPRLLDALVARLPAGTPRLLVEHVAANTRAATFYEREGFEVLRVDPHPTEDPALATVWRTRDLRR</sequence>
<dbReference type="InterPro" id="IPR050832">
    <property type="entry name" value="Bact_Acetyltransf"/>
</dbReference>
<dbReference type="InterPro" id="IPR000182">
    <property type="entry name" value="GNAT_dom"/>
</dbReference>
<dbReference type="OrthoDB" id="5243635at2"/>
<evidence type="ECO:0000259" key="3">
    <source>
        <dbReference type="PROSITE" id="PS51186"/>
    </source>
</evidence>
<organism evidence="4 5">
    <name type="scientific">Cellulomonas persica</name>
    <dbReference type="NCBI Taxonomy" id="76861"/>
    <lineage>
        <taxon>Bacteria</taxon>
        <taxon>Bacillati</taxon>
        <taxon>Actinomycetota</taxon>
        <taxon>Actinomycetes</taxon>
        <taxon>Micrococcales</taxon>
        <taxon>Cellulomonadaceae</taxon>
        <taxon>Cellulomonas</taxon>
    </lineage>
</organism>
<dbReference type="PANTHER" id="PTHR43877:SF2">
    <property type="entry name" value="AMINOALKYLPHOSPHONATE N-ACETYLTRANSFERASE-RELATED"/>
    <property type="match status" value="1"/>
</dbReference>
<reference evidence="4 5" key="1">
    <citation type="submission" date="2019-07" db="EMBL/GenBank/DDBJ databases">
        <title>Whole genome shotgun sequence of Cellulomonas persica NBRC 101101.</title>
        <authorList>
            <person name="Hosoyama A."/>
            <person name="Uohara A."/>
            <person name="Ohji S."/>
            <person name="Ichikawa N."/>
        </authorList>
    </citation>
    <scope>NUCLEOTIDE SEQUENCE [LARGE SCALE GENOMIC DNA]</scope>
    <source>
        <strain evidence="4 5">NBRC 101101</strain>
    </source>
</reference>
<name>A0A510US02_9CELL</name>
<dbReference type="RefSeq" id="WP_146805696.1">
    <property type="nucleotide sequence ID" value="NZ_BJUA01000004.1"/>
</dbReference>
<dbReference type="CDD" id="cd04301">
    <property type="entry name" value="NAT_SF"/>
    <property type="match status" value="1"/>
</dbReference>
<accession>A0A510US02</accession>
<proteinExistence type="predicted"/>
<comment type="caution">
    <text evidence="4">The sequence shown here is derived from an EMBL/GenBank/DDBJ whole genome shotgun (WGS) entry which is preliminary data.</text>
</comment>
<keyword evidence="5" id="KW-1185">Reference proteome</keyword>
<gene>
    <name evidence="4" type="primary">yjaB</name>
    <name evidence="4" type="ORF">CPE01_11710</name>
</gene>
<dbReference type="EMBL" id="BJUA01000004">
    <property type="protein sequence ID" value="GEK17438.1"/>
    <property type="molecule type" value="Genomic_DNA"/>
</dbReference>
<dbReference type="Gene3D" id="3.40.630.30">
    <property type="match status" value="1"/>
</dbReference>
<evidence type="ECO:0000313" key="4">
    <source>
        <dbReference type="EMBL" id="GEK17438.1"/>
    </source>
</evidence>
<dbReference type="PROSITE" id="PS51186">
    <property type="entry name" value="GNAT"/>
    <property type="match status" value="1"/>
</dbReference>
<dbReference type="AlphaFoldDB" id="A0A510US02"/>
<dbReference type="Pfam" id="PF13508">
    <property type="entry name" value="Acetyltransf_7"/>
    <property type="match status" value="1"/>
</dbReference>
<keyword evidence="2" id="KW-0012">Acyltransferase</keyword>
<feature type="domain" description="N-acetyltransferase" evidence="3">
    <location>
        <begin position="8"/>
        <end position="166"/>
    </location>
</feature>
<dbReference type="InterPro" id="IPR016181">
    <property type="entry name" value="Acyl_CoA_acyltransferase"/>
</dbReference>
<evidence type="ECO:0000256" key="2">
    <source>
        <dbReference type="ARBA" id="ARBA00023315"/>
    </source>
</evidence>
<dbReference type="SUPFAM" id="SSF55729">
    <property type="entry name" value="Acyl-CoA N-acyltransferases (Nat)"/>
    <property type="match status" value="1"/>
</dbReference>